<dbReference type="OrthoDB" id="8612466at2"/>
<gene>
    <name evidence="1" type="ORF">EHSB41UT_02277</name>
</gene>
<accession>A0A1X7AM56</accession>
<evidence type="ECO:0000313" key="1">
    <source>
        <dbReference type="EMBL" id="SMA47009.1"/>
    </source>
</evidence>
<proteinExistence type="predicted"/>
<dbReference type="Pfam" id="PF06723">
    <property type="entry name" value="MreB_Mbl"/>
    <property type="match status" value="1"/>
</dbReference>
<dbReference type="InterPro" id="IPR056546">
    <property type="entry name" value="MreB_MamK-like"/>
</dbReference>
<reference evidence="1 2" key="1">
    <citation type="submission" date="2017-03" db="EMBL/GenBank/DDBJ databases">
        <authorList>
            <person name="Afonso C.L."/>
            <person name="Miller P.J."/>
            <person name="Scott M.A."/>
            <person name="Spackman E."/>
            <person name="Goraichik I."/>
            <person name="Dimitrov K.M."/>
            <person name="Suarez D.L."/>
            <person name="Swayne D.E."/>
        </authorList>
    </citation>
    <scope>NUCLEOTIDE SEQUENCE [LARGE SCALE GENOMIC DNA]</scope>
    <source>
        <strain evidence="1">SB41UT1</strain>
    </source>
</reference>
<dbReference type="RefSeq" id="WP_087109938.1">
    <property type="nucleotide sequence ID" value="NZ_CBCSCN010000003.1"/>
</dbReference>
<dbReference type="Proteomes" id="UP000196573">
    <property type="component" value="Unassembled WGS sequence"/>
</dbReference>
<sequence>MTLNALQKLFSSTVYIQIWTDRIKAVDIDSGLTFDEPALVALKGENESKQLCEAIGYAAQAHEQSDTLSLLSPFNHPRILCADFHQAETLVKAVIRKISGNKLLPPAPAVIVQPMERLEGGLTTVETRLFHEMMLGAGARDAVVYTGQELLPAEIDFARIKASQND</sequence>
<name>A0A1X7AM56_9GAMM</name>
<evidence type="ECO:0008006" key="3">
    <source>
        <dbReference type="Google" id="ProtNLM"/>
    </source>
</evidence>
<dbReference type="EMBL" id="FWPT01000005">
    <property type="protein sequence ID" value="SMA47009.1"/>
    <property type="molecule type" value="Genomic_DNA"/>
</dbReference>
<organism evidence="1 2">
    <name type="scientific">Parendozoicomonas haliclonae</name>
    <dbReference type="NCBI Taxonomy" id="1960125"/>
    <lineage>
        <taxon>Bacteria</taxon>
        <taxon>Pseudomonadati</taxon>
        <taxon>Pseudomonadota</taxon>
        <taxon>Gammaproteobacteria</taxon>
        <taxon>Oceanospirillales</taxon>
        <taxon>Endozoicomonadaceae</taxon>
        <taxon>Parendozoicomonas</taxon>
    </lineage>
</organism>
<evidence type="ECO:0000313" key="2">
    <source>
        <dbReference type="Proteomes" id="UP000196573"/>
    </source>
</evidence>
<dbReference type="AlphaFoldDB" id="A0A1X7AM56"/>
<dbReference type="Gene3D" id="3.30.420.40">
    <property type="match status" value="1"/>
</dbReference>
<protein>
    <recommendedName>
        <fullName evidence="3">Rod shape-determining protein MreB</fullName>
    </recommendedName>
</protein>
<keyword evidence="2" id="KW-1185">Reference proteome</keyword>